<organism evidence="1 2">
    <name type="scientific">Cystobacter ferrugineus</name>
    <dbReference type="NCBI Taxonomy" id="83449"/>
    <lineage>
        <taxon>Bacteria</taxon>
        <taxon>Pseudomonadati</taxon>
        <taxon>Myxococcota</taxon>
        <taxon>Myxococcia</taxon>
        <taxon>Myxococcales</taxon>
        <taxon>Cystobacterineae</taxon>
        <taxon>Archangiaceae</taxon>
        <taxon>Cystobacter</taxon>
    </lineage>
</organism>
<keyword evidence="2" id="KW-1185">Reference proteome</keyword>
<reference evidence="1 2" key="2">
    <citation type="submission" date="2016-12" db="EMBL/GenBank/DDBJ databases">
        <title>Draft Genome Sequence of Cystobacter ferrugineus Strain Cbfe23.</title>
        <authorList>
            <person name="Akbar S."/>
            <person name="Dowd S.E."/>
            <person name="Stevens D.C."/>
        </authorList>
    </citation>
    <scope>NUCLEOTIDE SEQUENCE [LARGE SCALE GENOMIC DNA]</scope>
    <source>
        <strain evidence="1 2">Cbfe23</strain>
    </source>
</reference>
<evidence type="ECO:0000313" key="2">
    <source>
        <dbReference type="Proteomes" id="UP000182229"/>
    </source>
</evidence>
<protein>
    <recommendedName>
        <fullName evidence="3">NmrA-like domain-containing protein</fullName>
    </recommendedName>
</protein>
<dbReference type="AlphaFoldDB" id="A0A1L9AU29"/>
<sequence>MSPDEAVATGMFKGWVRTQEWINEVGYRADIDALKRWGIPLTPFTDWVKRHAADIVIEG</sequence>
<name>A0A1L9AU29_9BACT</name>
<gene>
    <name evidence="1" type="ORF">BON30_48350</name>
</gene>
<evidence type="ECO:0008006" key="3">
    <source>
        <dbReference type="Google" id="ProtNLM"/>
    </source>
</evidence>
<proteinExistence type="predicted"/>
<accession>A0A1L9AU29</accession>
<comment type="caution">
    <text evidence="1">The sequence shown here is derived from an EMBL/GenBank/DDBJ whole genome shotgun (WGS) entry which is preliminary data.</text>
</comment>
<dbReference type="EMBL" id="MPIN01000035">
    <property type="protein sequence ID" value="OJH33492.1"/>
    <property type="molecule type" value="Genomic_DNA"/>
</dbReference>
<dbReference type="Proteomes" id="UP000182229">
    <property type="component" value="Unassembled WGS sequence"/>
</dbReference>
<reference evidence="2" key="1">
    <citation type="submission" date="2016-11" db="EMBL/GenBank/DDBJ databases">
        <authorList>
            <person name="Shukria A."/>
            <person name="Stevens D.C."/>
        </authorList>
    </citation>
    <scope>NUCLEOTIDE SEQUENCE [LARGE SCALE GENOMIC DNA]</scope>
    <source>
        <strain evidence="2">Cbfe23</strain>
    </source>
</reference>
<evidence type="ECO:0000313" key="1">
    <source>
        <dbReference type="EMBL" id="OJH33492.1"/>
    </source>
</evidence>